<dbReference type="PANTHER" id="PTHR47926">
    <property type="entry name" value="PENTATRICOPEPTIDE REPEAT-CONTAINING PROTEIN"/>
    <property type="match status" value="1"/>
</dbReference>
<proteinExistence type="predicted"/>
<dbReference type="GO" id="GO:0009451">
    <property type="term" value="P:RNA modification"/>
    <property type="evidence" value="ECO:0007669"/>
    <property type="project" value="InterPro"/>
</dbReference>
<dbReference type="InterPro" id="IPR046848">
    <property type="entry name" value="E_motif"/>
</dbReference>
<dbReference type="PROSITE" id="PS51375">
    <property type="entry name" value="PPR"/>
    <property type="match status" value="4"/>
</dbReference>
<dbReference type="Gene3D" id="1.25.40.10">
    <property type="entry name" value="Tetratricopeptide repeat domain"/>
    <property type="match status" value="5"/>
</dbReference>
<keyword evidence="4" id="KW-1185">Reference proteome</keyword>
<accession>A0A9Q0K470</accession>
<dbReference type="Pfam" id="PF20431">
    <property type="entry name" value="E_motif"/>
    <property type="match status" value="1"/>
</dbReference>
<comment type="caution">
    <text evidence="3">The sequence shown here is derived from an EMBL/GenBank/DDBJ whole genome shotgun (WGS) entry which is preliminary data.</text>
</comment>
<dbReference type="InterPro" id="IPR002885">
    <property type="entry name" value="PPR_rpt"/>
</dbReference>
<evidence type="ECO:0000256" key="1">
    <source>
        <dbReference type="ARBA" id="ARBA00022737"/>
    </source>
</evidence>
<feature type="repeat" description="PPR" evidence="2">
    <location>
        <begin position="126"/>
        <end position="161"/>
    </location>
</feature>
<dbReference type="EMBL" id="JAMYWD010000009">
    <property type="protein sequence ID" value="KAJ4960813.1"/>
    <property type="molecule type" value="Genomic_DNA"/>
</dbReference>
<feature type="repeat" description="PPR" evidence="2">
    <location>
        <begin position="330"/>
        <end position="364"/>
    </location>
</feature>
<evidence type="ECO:0000313" key="4">
    <source>
        <dbReference type="Proteomes" id="UP001141806"/>
    </source>
</evidence>
<protein>
    <recommendedName>
        <fullName evidence="5">Pentatricopeptide repeat-containing protein</fullName>
    </recommendedName>
</protein>
<sequence>MRCISLSSTMVEWALQKLRNGKSCKKLGSHHYHYHQLPRSFKALSSSTTPSWRHPIEELEIHYLSHVLDECTSTYDLRMGMSVHTQLLKLQSCSFISLWNKLLGMYHRCGQIRCSRQLFEIMPQRDIVSYNTILSSYVSHDLNMVNILQVFFKMQEEDVRANHITFSMLIRTCVRLANSVLIELLHAQAIGYGLSSNEFVGSSLIDGYAKQRRLEDGLRAFDEIAVLDLVSWNVVIDACINNNSQGHALRIFSRMQQEGVGFDSYTLTSITKACSEPGDLYLGMQLHGCMIRSGFDFETPVINALITMYSKCEEEMVSATQIFGTALAPNIISWTAIIAGFMQNGQNEEAVGFYKRMLRVGMKENEFSFASILPVYSSLASLEQGRQIHARISKSQCGFDVSVQNALIDMYSKCGSLADAQLVFMTMENHDVVSYTVMITGFGQHGKGSKALSILEAMTNKGLKPDSVTFLGCLSACSHGGLVDEGLEVFKSMIYVHCVKPRMEHYACVVDMLGRAGRLKEAERFIEHMGIKSDALVWEALLGACRIHGEMELGEKSAAKIMELEPQSHRPYVLLANIYADKGLWEDKGKVRQKLGAGGLRKEAGCSWVAFQDTL</sequence>
<dbReference type="OrthoDB" id="185373at2759"/>
<feature type="repeat" description="PPR" evidence="2">
    <location>
        <begin position="431"/>
        <end position="465"/>
    </location>
</feature>
<dbReference type="Pfam" id="PF01535">
    <property type="entry name" value="PPR"/>
    <property type="match status" value="2"/>
</dbReference>
<dbReference type="FunFam" id="1.25.40.10:FF:000090">
    <property type="entry name" value="Pentatricopeptide repeat-containing protein, chloroplastic"/>
    <property type="match status" value="1"/>
</dbReference>
<evidence type="ECO:0008006" key="5">
    <source>
        <dbReference type="Google" id="ProtNLM"/>
    </source>
</evidence>
<feature type="repeat" description="PPR" evidence="2">
    <location>
        <begin position="228"/>
        <end position="262"/>
    </location>
</feature>
<gene>
    <name evidence="3" type="ORF">NE237_020723</name>
</gene>
<name>A0A9Q0K470_9MAGN</name>
<dbReference type="Proteomes" id="UP001141806">
    <property type="component" value="Unassembled WGS sequence"/>
</dbReference>
<organism evidence="3 4">
    <name type="scientific">Protea cynaroides</name>
    <dbReference type="NCBI Taxonomy" id="273540"/>
    <lineage>
        <taxon>Eukaryota</taxon>
        <taxon>Viridiplantae</taxon>
        <taxon>Streptophyta</taxon>
        <taxon>Embryophyta</taxon>
        <taxon>Tracheophyta</taxon>
        <taxon>Spermatophyta</taxon>
        <taxon>Magnoliopsida</taxon>
        <taxon>Proteales</taxon>
        <taxon>Proteaceae</taxon>
        <taxon>Protea</taxon>
    </lineage>
</organism>
<reference evidence="3" key="1">
    <citation type="journal article" date="2023" name="Plant J.">
        <title>The genome of the king protea, Protea cynaroides.</title>
        <authorList>
            <person name="Chang J."/>
            <person name="Duong T.A."/>
            <person name="Schoeman C."/>
            <person name="Ma X."/>
            <person name="Roodt D."/>
            <person name="Barker N."/>
            <person name="Li Z."/>
            <person name="Van de Peer Y."/>
            <person name="Mizrachi E."/>
        </authorList>
    </citation>
    <scope>NUCLEOTIDE SEQUENCE</scope>
    <source>
        <tissue evidence="3">Young leaves</tissue>
    </source>
</reference>
<dbReference type="GO" id="GO:0003723">
    <property type="term" value="F:RNA binding"/>
    <property type="evidence" value="ECO:0007669"/>
    <property type="project" value="InterPro"/>
</dbReference>
<dbReference type="AlphaFoldDB" id="A0A9Q0K470"/>
<dbReference type="Pfam" id="PF13041">
    <property type="entry name" value="PPR_2"/>
    <property type="match status" value="4"/>
</dbReference>
<keyword evidence="1" id="KW-0677">Repeat</keyword>
<dbReference type="PANTHER" id="PTHR47926:SF341">
    <property type="entry name" value="PENTATRICOPEPTIDE REPEAT-CONTAINING PROTEIN"/>
    <property type="match status" value="1"/>
</dbReference>
<dbReference type="FunFam" id="1.25.40.10:FF:000351">
    <property type="entry name" value="Pentatricopeptide repeat-containing protein"/>
    <property type="match status" value="1"/>
</dbReference>
<dbReference type="InterPro" id="IPR011990">
    <property type="entry name" value="TPR-like_helical_dom_sf"/>
</dbReference>
<dbReference type="InterPro" id="IPR046960">
    <property type="entry name" value="PPR_At4g14850-like_plant"/>
</dbReference>
<evidence type="ECO:0000313" key="3">
    <source>
        <dbReference type="EMBL" id="KAJ4960813.1"/>
    </source>
</evidence>
<dbReference type="NCBIfam" id="TIGR00756">
    <property type="entry name" value="PPR"/>
    <property type="match status" value="2"/>
</dbReference>
<evidence type="ECO:0000256" key="2">
    <source>
        <dbReference type="PROSITE-ProRule" id="PRU00708"/>
    </source>
</evidence>